<dbReference type="Gene3D" id="1.10.510.10">
    <property type="entry name" value="Transferase(Phosphotransferase) domain 1"/>
    <property type="match status" value="1"/>
</dbReference>
<keyword evidence="3" id="KW-1185">Reference proteome</keyword>
<feature type="region of interest" description="Disordered" evidence="1">
    <location>
        <begin position="720"/>
        <end position="739"/>
    </location>
</feature>
<feature type="compositionally biased region" description="Low complexity" evidence="1">
    <location>
        <begin position="818"/>
        <end position="831"/>
    </location>
</feature>
<feature type="compositionally biased region" description="Polar residues" evidence="1">
    <location>
        <begin position="185"/>
        <end position="196"/>
    </location>
</feature>
<feature type="compositionally biased region" description="Low complexity" evidence="1">
    <location>
        <begin position="720"/>
        <end position="732"/>
    </location>
</feature>
<feature type="region of interest" description="Disordered" evidence="1">
    <location>
        <begin position="818"/>
        <end position="852"/>
    </location>
</feature>
<feature type="compositionally biased region" description="Low complexity" evidence="1">
    <location>
        <begin position="173"/>
        <end position="184"/>
    </location>
</feature>
<sequence>MTLWELATGAPPPHGLAAANNHHTGGAEFLDELAVTLGLQPPTAPGHGPDRTEPQRPQSQALSLGDRGTGRGGEGLLGGRRGCGAGAAASRPGLFGFTYAAKPAPAAETPGCVALRRALGGSRADPDLVQLLEACLRPDPRDRLSAEQLMHLPYFSSHPYGAQHASRGSRAKAAQQPLQQQPAPSVTQRGTGQISASRAGAVQAPPLPRVVSVQEAAVTHLVCRGPAPDPDGAIRTGGAAAAHWQAAPCGLRPSWQCLPAPPKPPPPPLARGRAVGHQYWEQCSVVCKRLPSYHSTDDEDEEDRRAEATELHDDRSEGGGGRNRVGDRARSAQTSSGGAGKDARSPLPLAQSQVHRAACEWEDEAALRVCDGRMADGGFVGDGGSSGGVLWDSPVITAAAPTPLNPLKSGPPPKARSPRFGSVARGEASVQAAGSAARGQTGTCPRHVPGPVAAGQQASDAGPVGVDERPGRLPAGSAGGIVPAELATTRLLYGFGIRHAAAALAVAAAAAAGSSLPDLAKAPAPIHIPTTTRSINGAEKLAEAACTVLYGSLPAQQAPHNGSEQHALAPRVEGRPAVRAAMTVGDALRHATVPAATTRPAAGGGGGKAAAAAPVVPTAAPGRQLQAAVQGSDPLPAASRNGSSRLPAARVLSDELAGLAWLEAASASQASAGQTPGGGADVSMYGNSWFGSNYGPYGGVLGSLGPVLEGVLTALPPPAAAATAGPGSPLAAHRSSEGPTSGLARLRLIAQSHAAAALADAGAATEAAVTGTAAAAASRGSCGAGDGGRPAGPAGGGSGRYGQCGSLLSVSEQSPLGTAGATTWTAGLPGAQPKAAEPPSYGSGERVRGSGGRRQIGGWLARVMGALACFGESGTGESDGADRLGGAGRRGL</sequence>
<comment type="caution">
    <text evidence="2">The sequence shown here is derived from an EMBL/GenBank/DDBJ whole genome shotgun (WGS) entry which is preliminary data.</text>
</comment>
<evidence type="ECO:0008006" key="4">
    <source>
        <dbReference type="Google" id="ProtNLM"/>
    </source>
</evidence>
<feature type="compositionally biased region" description="Basic and acidic residues" evidence="1">
    <location>
        <begin position="303"/>
        <end position="317"/>
    </location>
</feature>
<dbReference type="Proteomes" id="UP000612055">
    <property type="component" value="Unassembled WGS sequence"/>
</dbReference>
<dbReference type="AlphaFoldDB" id="A0A835Y2W1"/>
<dbReference type="SUPFAM" id="SSF56112">
    <property type="entry name" value="Protein kinase-like (PK-like)"/>
    <property type="match status" value="1"/>
</dbReference>
<evidence type="ECO:0000313" key="3">
    <source>
        <dbReference type="Proteomes" id="UP000612055"/>
    </source>
</evidence>
<name>A0A835Y2W1_9CHLO</name>
<feature type="region of interest" description="Disordered" evidence="1">
    <location>
        <begin position="160"/>
        <end position="201"/>
    </location>
</feature>
<evidence type="ECO:0000256" key="1">
    <source>
        <dbReference type="SAM" id="MobiDB-lite"/>
    </source>
</evidence>
<dbReference type="EMBL" id="JAEHOE010000027">
    <property type="protein sequence ID" value="KAG2494913.1"/>
    <property type="molecule type" value="Genomic_DNA"/>
</dbReference>
<organism evidence="2 3">
    <name type="scientific">Edaphochlamys debaryana</name>
    <dbReference type="NCBI Taxonomy" id="47281"/>
    <lineage>
        <taxon>Eukaryota</taxon>
        <taxon>Viridiplantae</taxon>
        <taxon>Chlorophyta</taxon>
        <taxon>core chlorophytes</taxon>
        <taxon>Chlorophyceae</taxon>
        <taxon>CS clade</taxon>
        <taxon>Chlamydomonadales</taxon>
        <taxon>Chlamydomonadales incertae sedis</taxon>
        <taxon>Edaphochlamys</taxon>
    </lineage>
</organism>
<feature type="region of interest" description="Disordered" evidence="1">
    <location>
        <begin position="1"/>
        <end position="22"/>
    </location>
</feature>
<evidence type="ECO:0000313" key="2">
    <source>
        <dbReference type="EMBL" id="KAG2494913.1"/>
    </source>
</evidence>
<reference evidence="2" key="1">
    <citation type="journal article" date="2020" name="bioRxiv">
        <title>Comparative genomics of Chlamydomonas.</title>
        <authorList>
            <person name="Craig R.J."/>
            <person name="Hasan A.R."/>
            <person name="Ness R.W."/>
            <person name="Keightley P.D."/>
        </authorList>
    </citation>
    <scope>NUCLEOTIDE SEQUENCE</scope>
    <source>
        <strain evidence="2">CCAP 11/70</strain>
    </source>
</reference>
<feature type="compositionally biased region" description="Gly residues" evidence="1">
    <location>
        <begin position="883"/>
        <end position="892"/>
    </location>
</feature>
<feature type="region of interest" description="Disordered" evidence="1">
    <location>
        <begin position="38"/>
        <end position="78"/>
    </location>
</feature>
<feature type="region of interest" description="Disordered" evidence="1">
    <location>
        <begin position="293"/>
        <end position="349"/>
    </location>
</feature>
<accession>A0A835Y2W1</accession>
<protein>
    <recommendedName>
        <fullName evidence="4">Protein kinase domain-containing protein</fullName>
    </recommendedName>
</protein>
<proteinExistence type="predicted"/>
<gene>
    <name evidence="2" type="ORF">HYH03_006848</name>
</gene>
<feature type="region of interest" description="Disordered" evidence="1">
    <location>
        <begin position="622"/>
        <end position="644"/>
    </location>
</feature>
<feature type="region of interest" description="Disordered" evidence="1">
    <location>
        <begin position="872"/>
        <end position="892"/>
    </location>
</feature>
<dbReference type="InterPro" id="IPR011009">
    <property type="entry name" value="Kinase-like_dom_sf"/>
</dbReference>